<comment type="subcellular location">
    <subcellularLocation>
        <location evidence="1">Membrane</location>
    </subcellularLocation>
</comment>
<evidence type="ECO:0000256" key="2">
    <source>
        <dbReference type="ARBA" id="ARBA00022692"/>
    </source>
</evidence>
<dbReference type="GO" id="GO:0016020">
    <property type="term" value="C:membrane"/>
    <property type="evidence" value="ECO:0007669"/>
    <property type="project" value="UniProtKB-SubCell"/>
</dbReference>
<dbReference type="EMBL" id="BRXY01000092">
    <property type="protein sequence ID" value="GMH64225.1"/>
    <property type="molecule type" value="Genomic_DNA"/>
</dbReference>
<dbReference type="OrthoDB" id="1658724at2759"/>
<keyword evidence="4" id="KW-0472">Membrane</keyword>
<evidence type="ECO:0000259" key="5">
    <source>
        <dbReference type="Pfam" id="PF04116"/>
    </source>
</evidence>
<dbReference type="GO" id="GO:0016491">
    <property type="term" value="F:oxidoreductase activity"/>
    <property type="evidence" value="ECO:0007669"/>
    <property type="project" value="InterPro"/>
</dbReference>
<protein>
    <recommendedName>
        <fullName evidence="5">Fatty acid hydroxylase domain-containing protein</fullName>
    </recommendedName>
</protein>
<feature type="domain" description="Fatty acid hydroxylase" evidence="5">
    <location>
        <begin position="82"/>
        <end position="216"/>
    </location>
</feature>
<dbReference type="Pfam" id="PF04116">
    <property type="entry name" value="FA_hydroxylase"/>
    <property type="match status" value="1"/>
</dbReference>
<dbReference type="PANTHER" id="PTHR11863">
    <property type="entry name" value="STEROL DESATURASE"/>
    <property type="match status" value="1"/>
</dbReference>
<dbReference type="InterPro" id="IPR050307">
    <property type="entry name" value="Sterol_Desaturase_Related"/>
</dbReference>
<keyword evidence="2" id="KW-0812">Transmembrane</keyword>
<sequence>MTQCFKRFGLFERNLIQEKSKTPFDQNKKLYKSVVVDTIMNHLVKIPLAVYISFPLLQRCLKIDRSAAFTMPPMKLLAYQVLISALLEDALFYWSHRALHNPFLFKHIHSKHHKFHNLTAYPIASEYTHPIESIFGNIIPVLAGPLLLGMDLASTQIWLWIRMLKTSDAHCGYDLPFSPFGAFWPLNSARRHDYHHEKGVGSFGSFFVFWDQLCGTDAAYLKAQEKKKKKEETKKY</sequence>
<keyword evidence="7" id="KW-1185">Reference proteome</keyword>
<evidence type="ECO:0000313" key="7">
    <source>
        <dbReference type="Proteomes" id="UP001165085"/>
    </source>
</evidence>
<comment type="caution">
    <text evidence="6">The sequence shown here is derived from an EMBL/GenBank/DDBJ whole genome shotgun (WGS) entry which is preliminary data.</text>
</comment>
<dbReference type="GO" id="GO:0005506">
    <property type="term" value="F:iron ion binding"/>
    <property type="evidence" value="ECO:0007669"/>
    <property type="project" value="InterPro"/>
</dbReference>
<proteinExistence type="predicted"/>
<evidence type="ECO:0000313" key="6">
    <source>
        <dbReference type="EMBL" id="GMH64225.1"/>
    </source>
</evidence>
<reference evidence="7" key="1">
    <citation type="journal article" date="2023" name="Commun. Biol.">
        <title>Genome analysis of Parmales, the sister group of diatoms, reveals the evolutionary specialization of diatoms from phago-mixotrophs to photoautotrophs.</title>
        <authorList>
            <person name="Ban H."/>
            <person name="Sato S."/>
            <person name="Yoshikawa S."/>
            <person name="Yamada K."/>
            <person name="Nakamura Y."/>
            <person name="Ichinomiya M."/>
            <person name="Sato N."/>
            <person name="Blanc-Mathieu R."/>
            <person name="Endo H."/>
            <person name="Kuwata A."/>
            <person name="Ogata H."/>
        </authorList>
    </citation>
    <scope>NUCLEOTIDE SEQUENCE [LARGE SCALE GENOMIC DNA]</scope>
    <source>
        <strain evidence="7">NIES 3701</strain>
    </source>
</reference>
<dbReference type="GO" id="GO:0008610">
    <property type="term" value="P:lipid biosynthetic process"/>
    <property type="evidence" value="ECO:0007669"/>
    <property type="project" value="InterPro"/>
</dbReference>
<organism evidence="6 7">
    <name type="scientific">Triparma strigata</name>
    <dbReference type="NCBI Taxonomy" id="1606541"/>
    <lineage>
        <taxon>Eukaryota</taxon>
        <taxon>Sar</taxon>
        <taxon>Stramenopiles</taxon>
        <taxon>Ochrophyta</taxon>
        <taxon>Bolidophyceae</taxon>
        <taxon>Parmales</taxon>
        <taxon>Triparmaceae</taxon>
        <taxon>Triparma</taxon>
    </lineage>
</organism>
<dbReference type="Proteomes" id="UP001165085">
    <property type="component" value="Unassembled WGS sequence"/>
</dbReference>
<accession>A0A9W7AAE2</accession>
<keyword evidence="3" id="KW-1133">Transmembrane helix</keyword>
<evidence type="ECO:0000256" key="3">
    <source>
        <dbReference type="ARBA" id="ARBA00022989"/>
    </source>
</evidence>
<evidence type="ECO:0000256" key="4">
    <source>
        <dbReference type="ARBA" id="ARBA00023136"/>
    </source>
</evidence>
<evidence type="ECO:0000256" key="1">
    <source>
        <dbReference type="ARBA" id="ARBA00004370"/>
    </source>
</evidence>
<dbReference type="InterPro" id="IPR006694">
    <property type="entry name" value="Fatty_acid_hydroxylase"/>
</dbReference>
<dbReference type="AlphaFoldDB" id="A0A9W7AAE2"/>
<name>A0A9W7AAE2_9STRA</name>
<gene>
    <name evidence="6" type="ORF">TrST_g685</name>
</gene>